<keyword evidence="8" id="KW-0406">Ion transport</keyword>
<dbReference type="PANTHER" id="PTHR34702:SF1">
    <property type="entry name" value="NA(+)_H(+) ANTIPORTER SUBUNIT F"/>
    <property type="match status" value="1"/>
</dbReference>
<feature type="transmembrane region" description="Helical" evidence="9">
    <location>
        <begin position="6"/>
        <end position="28"/>
    </location>
</feature>
<dbReference type="GO" id="GO:0015385">
    <property type="term" value="F:sodium:proton antiporter activity"/>
    <property type="evidence" value="ECO:0007669"/>
    <property type="project" value="TreeGrafter"/>
</dbReference>
<dbReference type="AlphaFoldDB" id="A0A2H3KM18"/>
<evidence type="ECO:0000256" key="5">
    <source>
        <dbReference type="ARBA" id="ARBA00022692"/>
    </source>
</evidence>
<accession>A0A2H3KM18</accession>
<dbReference type="EMBL" id="LYXE01000080">
    <property type="protein sequence ID" value="PDV99149.1"/>
    <property type="molecule type" value="Genomic_DNA"/>
</dbReference>
<proteinExistence type="inferred from homology"/>
<keyword evidence="6 9" id="KW-1133">Transmembrane helix</keyword>
<evidence type="ECO:0000256" key="3">
    <source>
        <dbReference type="ARBA" id="ARBA00022448"/>
    </source>
</evidence>
<dbReference type="InterPro" id="IPR007208">
    <property type="entry name" value="MrpF/PhaF-like"/>
</dbReference>
<keyword evidence="7 8" id="KW-0472">Membrane</keyword>
<feature type="transmembrane region" description="Helical" evidence="9">
    <location>
        <begin position="62"/>
        <end position="84"/>
    </location>
</feature>
<dbReference type="Proteomes" id="UP000220922">
    <property type="component" value="Unassembled WGS sequence"/>
</dbReference>
<dbReference type="GO" id="GO:0005886">
    <property type="term" value="C:plasma membrane"/>
    <property type="evidence" value="ECO:0007669"/>
    <property type="project" value="UniProtKB-SubCell"/>
</dbReference>
<dbReference type="OrthoDB" id="9799958at2"/>
<name>A0A2H3KM18_9CHLR</name>
<keyword evidence="4 8" id="KW-1003">Cell membrane</keyword>
<comment type="caution">
    <text evidence="10">The sequence shown here is derived from an EMBL/GenBank/DDBJ whole genome shotgun (WGS) entry which is preliminary data.</text>
</comment>
<keyword evidence="8" id="KW-0050">Antiport</keyword>
<evidence type="ECO:0000313" key="10">
    <source>
        <dbReference type="EMBL" id="PDV99149.1"/>
    </source>
</evidence>
<comment type="subcellular location">
    <subcellularLocation>
        <location evidence="1 8">Cell membrane</location>
        <topology evidence="1 8">Multi-pass membrane protein</topology>
    </subcellularLocation>
</comment>
<evidence type="ECO:0000256" key="8">
    <source>
        <dbReference type="PIRNR" id="PIRNR028784"/>
    </source>
</evidence>
<protein>
    <submittedName>
        <fullName evidence="10">Cation transporter</fullName>
    </submittedName>
</protein>
<evidence type="ECO:0000256" key="7">
    <source>
        <dbReference type="ARBA" id="ARBA00023136"/>
    </source>
</evidence>
<gene>
    <name evidence="10" type="ORF">A9Q02_13110</name>
</gene>
<dbReference type="Pfam" id="PF04066">
    <property type="entry name" value="MrpF_PhaF"/>
    <property type="match status" value="1"/>
</dbReference>
<dbReference type="RefSeq" id="WP_097652266.1">
    <property type="nucleotide sequence ID" value="NZ_LYXE01000080.1"/>
</dbReference>
<evidence type="ECO:0000256" key="6">
    <source>
        <dbReference type="ARBA" id="ARBA00022989"/>
    </source>
</evidence>
<organism evidence="10 11">
    <name type="scientific">Candidatus Chloroploca asiatica</name>
    <dbReference type="NCBI Taxonomy" id="1506545"/>
    <lineage>
        <taxon>Bacteria</taxon>
        <taxon>Bacillati</taxon>
        <taxon>Chloroflexota</taxon>
        <taxon>Chloroflexia</taxon>
        <taxon>Chloroflexales</taxon>
        <taxon>Chloroflexineae</taxon>
        <taxon>Oscillochloridaceae</taxon>
        <taxon>Candidatus Chloroploca</taxon>
    </lineage>
</organism>
<comment type="similarity">
    <text evidence="2 8">Belongs to the CPA3 antiporters (TC 2.A.63) subunit F family.</text>
</comment>
<keyword evidence="5 9" id="KW-0812">Transmembrane</keyword>
<evidence type="ECO:0000256" key="1">
    <source>
        <dbReference type="ARBA" id="ARBA00004651"/>
    </source>
</evidence>
<feature type="transmembrane region" description="Helical" evidence="9">
    <location>
        <begin position="37"/>
        <end position="56"/>
    </location>
</feature>
<keyword evidence="11" id="KW-1185">Reference proteome</keyword>
<evidence type="ECO:0000256" key="2">
    <source>
        <dbReference type="ARBA" id="ARBA00009212"/>
    </source>
</evidence>
<evidence type="ECO:0000256" key="9">
    <source>
        <dbReference type="SAM" id="Phobius"/>
    </source>
</evidence>
<evidence type="ECO:0000256" key="4">
    <source>
        <dbReference type="ARBA" id="ARBA00022475"/>
    </source>
</evidence>
<dbReference type="PIRSF" id="PIRSF028784">
    <property type="entry name" value="MrpF"/>
    <property type="match status" value="1"/>
</dbReference>
<sequence>MSLFETIIAVLMAITSVSLVMTTIRLLIGPTIPDRAAALDLVMGHVAALVALYVIFVRQEILIDALIVIAILGFLGTVAVARYIEEGRS</sequence>
<evidence type="ECO:0000313" key="11">
    <source>
        <dbReference type="Proteomes" id="UP000220922"/>
    </source>
</evidence>
<reference evidence="10 11" key="1">
    <citation type="submission" date="2016-05" db="EMBL/GenBank/DDBJ databases">
        <authorList>
            <person name="Lavstsen T."/>
            <person name="Jespersen J.S."/>
        </authorList>
    </citation>
    <scope>NUCLEOTIDE SEQUENCE [LARGE SCALE GENOMIC DNA]</scope>
    <source>
        <strain evidence="10 11">B7-9</strain>
    </source>
</reference>
<dbReference type="PANTHER" id="PTHR34702">
    <property type="entry name" value="NA(+)/H(+) ANTIPORTER SUBUNIT F1"/>
    <property type="match status" value="1"/>
</dbReference>
<keyword evidence="3 8" id="KW-0813">Transport</keyword>